<sequence length="81" mass="9929">MKVTRAIVLYDKKTENYVKNYPINITVDEIKHIFTPYDWGDPLFYGCYEIDKDIVKKLQKYLDFDFDFDLFDYYLEAYQND</sequence>
<proteinExistence type="predicted"/>
<gene>
    <name evidence="2" type="ORF">SAMN05660349_03274</name>
</gene>
<protein>
    <recommendedName>
        <fullName evidence="1">DUF7683 domain-containing protein</fullName>
    </recommendedName>
</protein>
<dbReference type="EMBL" id="FUYQ01000038">
    <property type="protein sequence ID" value="SKB90430.1"/>
    <property type="molecule type" value="Genomic_DNA"/>
</dbReference>
<dbReference type="InterPro" id="IPR056100">
    <property type="entry name" value="DUF7683"/>
</dbReference>
<dbReference type="Proteomes" id="UP000190852">
    <property type="component" value="Unassembled WGS sequence"/>
</dbReference>
<feature type="domain" description="DUF7683" evidence="1">
    <location>
        <begin position="5"/>
        <end position="76"/>
    </location>
</feature>
<organism evidence="2 3">
    <name type="scientific">Parabacteroides chartae</name>
    <dbReference type="NCBI Taxonomy" id="1037355"/>
    <lineage>
        <taxon>Bacteria</taxon>
        <taxon>Pseudomonadati</taxon>
        <taxon>Bacteroidota</taxon>
        <taxon>Bacteroidia</taxon>
        <taxon>Bacteroidales</taxon>
        <taxon>Tannerellaceae</taxon>
        <taxon>Parabacteroides</taxon>
    </lineage>
</organism>
<dbReference type="AlphaFoldDB" id="A0A1T5F2Z7"/>
<accession>A0A1T5F2Z7</accession>
<evidence type="ECO:0000259" key="1">
    <source>
        <dbReference type="Pfam" id="PF24731"/>
    </source>
</evidence>
<keyword evidence="3" id="KW-1185">Reference proteome</keyword>
<name>A0A1T5F2Z7_9BACT</name>
<reference evidence="3" key="1">
    <citation type="submission" date="2017-02" db="EMBL/GenBank/DDBJ databases">
        <authorList>
            <person name="Varghese N."/>
            <person name="Submissions S."/>
        </authorList>
    </citation>
    <scope>NUCLEOTIDE SEQUENCE [LARGE SCALE GENOMIC DNA]</scope>
    <source>
        <strain evidence="3">DSM 24967</strain>
    </source>
</reference>
<dbReference type="Pfam" id="PF24731">
    <property type="entry name" value="DUF7683"/>
    <property type="match status" value="1"/>
</dbReference>
<dbReference type="RefSeq" id="WP_079684625.1">
    <property type="nucleotide sequence ID" value="NZ_FUYQ01000038.1"/>
</dbReference>
<evidence type="ECO:0000313" key="2">
    <source>
        <dbReference type="EMBL" id="SKB90430.1"/>
    </source>
</evidence>
<evidence type="ECO:0000313" key="3">
    <source>
        <dbReference type="Proteomes" id="UP000190852"/>
    </source>
</evidence>